<feature type="compositionally biased region" description="Polar residues" evidence="1">
    <location>
        <begin position="146"/>
        <end position="156"/>
    </location>
</feature>
<dbReference type="VEuPathDB" id="FungiDB:MGG_16951"/>
<keyword evidence="3" id="KW-1185">Reference proteome</keyword>
<dbReference type="InParanoid" id="G4N1Y3"/>
<dbReference type="GeneID" id="12986049"/>
<dbReference type="HOGENOM" id="CLU_1603065_0_0_1"/>
<evidence type="ECO:0000313" key="3">
    <source>
        <dbReference type="Proteomes" id="UP000009058"/>
    </source>
</evidence>
<sequence length="166" mass="17791">MVRAPILKILCELNALSRQERAQYTGYYAGPPQPPKEKLPQTHGNIPAGSRSPRPQNSDTKPVEKRASEDRFPGYYVGPPLAHPQGSGSASQTPPSSGKKWPSSLSGFPGPEKVDNVYQSPAGHLTTTPPNAGYDSGSYATLKPESITTSRETTGAPQPKRKRPGN</sequence>
<reference key="2">
    <citation type="submission" date="2011-05" db="EMBL/GenBank/DDBJ databases">
        <title>The Genome Sequence of Magnaporthe oryzae 70-15.</title>
        <authorList>
            <consortium name="The Broad Institute Genome Sequencing Platform"/>
            <person name="Ma L.-J."/>
            <person name="Dead R."/>
            <person name="Young S.K."/>
            <person name="Zeng Q."/>
            <person name="Gargeya S."/>
            <person name="Fitzgerald M."/>
            <person name="Haas B."/>
            <person name="Abouelleil A."/>
            <person name="Alvarado L."/>
            <person name="Arachchi H.M."/>
            <person name="Berlin A."/>
            <person name="Brown A."/>
            <person name="Chapman S.B."/>
            <person name="Chen Z."/>
            <person name="Dunbar C."/>
            <person name="Freedman E."/>
            <person name="Gearin G."/>
            <person name="Gellesch M."/>
            <person name="Goldberg J."/>
            <person name="Griggs A."/>
            <person name="Gujja S."/>
            <person name="Heiman D."/>
            <person name="Howarth C."/>
            <person name="Larson L."/>
            <person name="Lui A."/>
            <person name="MacDonald P.J.P."/>
            <person name="Mehta T."/>
            <person name="Montmayeur A."/>
            <person name="Murphy C."/>
            <person name="Neiman D."/>
            <person name="Pearson M."/>
            <person name="Priest M."/>
            <person name="Roberts A."/>
            <person name="Saif S."/>
            <person name="Shea T."/>
            <person name="Shenoy N."/>
            <person name="Sisk P."/>
            <person name="Stolte C."/>
            <person name="Sykes S."/>
            <person name="Yandava C."/>
            <person name="Wortman J."/>
            <person name="Nusbaum C."/>
            <person name="Birren B."/>
        </authorList>
    </citation>
    <scope>NUCLEOTIDE SEQUENCE</scope>
    <source>
        <strain>70-15</strain>
    </source>
</reference>
<accession>G4N1Y3</accession>
<reference evidence="2 3" key="1">
    <citation type="journal article" date="2005" name="Nature">
        <title>The genome sequence of the rice blast fungus Magnaporthe grisea.</title>
        <authorList>
            <person name="Dean R.A."/>
            <person name="Talbot N.J."/>
            <person name="Ebbole D.J."/>
            <person name="Farman M.L."/>
            <person name="Mitchell T.K."/>
            <person name="Orbach M.J."/>
            <person name="Thon M."/>
            <person name="Kulkarni R."/>
            <person name="Xu J.R."/>
            <person name="Pan H."/>
            <person name="Read N.D."/>
            <person name="Lee Y.H."/>
            <person name="Carbone I."/>
            <person name="Brown D."/>
            <person name="Oh Y.Y."/>
            <person name="Donofrio N."/>
            <person name="Jeong J.S."/>
            <person name="Soanes D.M."/>
            <person name="Djonovic S."/>
            <person name="Kolomiets E."/>
            <person name="Rehmeyer C."/>
            <person name="Li W."/>
            <person name="Harding M."/>
            <person name="Kim S."/>
            <person name="Lebrun M.H."/>
            <person name="Bohnert H."/>
            <person name="Coughlan S."/>
            <person name="Butler J."/>
            <person name="Calvo S."/>
            <person name="Ma L.J."/>
            <person name="Nicol R."/>
            <person name="Purcell S."/>
            <person name="Nusbaum C."/>
            <person name="Galagan J.E."/>
            <person name="Birren B.W."/>
        </authorList>
    </citation>
    <scope>NUCLEOTIDE SEQUENCE [LARGE SCALE GENOMIC DNA]</scope>
    <source>
        <strain evidence="3">70-15 / ATCC MYA-4617 / FGSC 8958</strain>
    </source>
</reference>
<feature type="compositionally biased region" description="Polar residues" evidence="1">
    <location>
        <begin position="86"/>
        <end position="96"/>
    </location>
</feature>
<organism evidence="2 3">
    <name type="scientific">Pyricularia oryzae (strain 70-15 / ATCC MYA-4617 / FGSC 8958)</name>
    <name type="common">Rice blast fungus</name>
    <name type="synonym">Magnaporthe oryzae</name>
    <dbReference type="NCBI Taxonomy" id="242507"/>
    <lineage>
        <taxon>Eukaryota</taxon>
        <taxon>Fungi</taxon>
        <taxon>Dikarya</taxon>
        <taxon>Ascomycota</taxon>
        <taxon>Pezizomycotina</taxon>
        <taxon>Sordariomycetes</taxon>
        <taxon>Sordariomycetidae</taxon>
        <taxon>Magnaporthales</taxon>
        <taxon>Pyriculariaceae</taxon>
        <taxon>Pyricularia</taxon>
    </lineage>
</organism>
<feature type="compositionally biased region" description="Basic and acidic residues" evidence="1">
    <location>
        <begin position="61"/>
        <end position="72"/>
    </location>
</feature>
<dbReference type="RefSeq" id="XP_003713100.1">
    <property type="nucleotide sequence ID" value="XM_003713052.1"/>
</dbReference>
<evidence type="ECO:0000256" key="1">
    <source>
        <dbReference type="SAM" id="MobiDB-lite"/>
    </source>
</evidence>
<dbReference type="KEGG" id="mgr:MGG_16951"/>
<protein>
    <submittedName>
        <fullName evidence="2">Uncharacterized protein</fullName>
    </submittedName>
</protein>
<name>G4N1Y3_PYRO7</name>
<dbReference type="Proteomes" id="UP000009058">
    <property type="component" value="Chromosome 3"/>
</dbReference>
<evidence type="ECO:0000313" key="2">
    <source>
        <dbReference type="EMBL" id="EHA53293.1"/>
    </source>
</evidence>
<dbReference type="OrthoDB" id="10588744at2759"/>
<gene>
    <name evidence="2" type="ORF">MGG_16951</name>
</gene>
<feature type="region of interest" description="Disordered" evidence="1">
    <location>
        <begin position="25"/>
        <end position="166"/>
    </location>
</feature>
<dbReference type="AlphaFoldDB" id="G4N1Y3"/>
<dbReference type="EMBL" id="CM001233">
    <property type="protein sequence ID" value="EHA53293.1"/>
    <property type="molecule type" value="Genomic_DNA"/>
</dbReference>
<proteinExistence type="predicted"/>